<feature type="transmembrane region" description="Helical" evidence="6">
    <location>
        <begin position="146"/>
        <end position="170"/>
    </location>
</feature>
<dbReference type="EMBL" id="PELZ01000450">
    <property type="protein sequence ID" value="RTH32360.1"/>
    <property type="molecule type" value="Genomic_DNA"/>
</dbReference>
<feature type="transmembrane region" description="Helical" evidence="6">
    <location>
        <begin position="324"/>
        <end position="342"/>
    </location>
</feature>
<reference evidence="9 10" key="2">
    <citation type="journal article" date="2019" name="Extremophiles">
        <title>Biogeography of thermophiles and predominance of Thermus scotoductus in domestic water heaters.</title>
        <authorList>
            <person name="Wilpiszeski R.L."/>
            <person name="Zhang Z."/>
            <person name="House C.H."/>
        </authorList>
    </citation>
    <scope>NUCLEOTIDE SEQUENCE [LARGE SCALE GENOMIC DNA]</scope>
    <source>
        <strain evidence="8 9">12_S12</strain>
        <strain evidence="7 10">24_S24</strain>
    </source>
</reference>
<feature type="transmembrane region" description="Helical" evidence="6">
    <location>
        <begin position="12"/>
        <end position="27"/>
    </location>
</feature>
<dbReference type="Pfam" id="PF01566">
    <property type="entry name" value="Nramp"/>
    <property type="match status" value="1"/>
</dbReference>
<reference evidence="8" key="1">
    <citation type="submission" date="2017-10" db="EMBL/GenBank/DDBJ databases">
        <authorList>
            <person name="Wilpiszeski R.L."/>
            <person name="Zhidan Z."/>
            <person name="House C.H."/>
        </authorList>
    </citation>
    <scope>NUCLEOTIDE SEQUENCE</scope>
    <source>
        <strain evidence="8">12_S12</strain>
    </source>
</reference>
<accession>A0A430S980</accession>
<feature type="transmembrane region" description="Helical" evidence="6">
    <location>
        <begin position="118"/>
        <end position="139"/>
    </location>
</feature>
<sequence>MGLLGTPKPRPWWWYLGPGFLVSVGYMDPGNWATSLEAGSRYGYRLLFVVTLSSAMAVLFQAIAARLGVATGKDLAEHMRAHYPGAWGRFLFLTAFLAMVATDLAEFMGMAVALNLLFGLPLVLAAWLTVLDVFLILYLERFGFRALEWAITALVAVIGLAYVVEVALARPPALELVRHLFLPNAALGDAGALYVALGILGATVMPHNLFLHSAQVKTRLGEGRKRVYRFLLLDTVLALSGAWLVNAAILVVAASVFHTHGLVIRDLGEAYRTLVPLLGPLAAFAFGIGLLASGLSSTVTGTLAMQVVVEGFLGAKANRARLRLLTRILAVLPASLALTLHASPMALIVFSQVLLSLQLPFTLFPLMRFSGDPNLMGSLLGPSWLRLLGWGATFLVLGLNLYLLKQALGS</sequence>
<evidence type="ECO:0000256" key="3">
    <source>
        <dbReference type="ARBA" id="ARBA00022692"/>
    </source>
</evidence>
<proteinExistence type="predicted"/>
<evidence type="ECO:0000256" key="1">
    <source>
        <dbReference type="ARBA" id="ARBA00004141"/>
    </source>
</evidence>
<evidence type="ECO:0000313" key="7">
    <source>
        <dbReference type="EMBL" id="RTH32360.1"/>
    </source>
</evidence>
<feature type="transmembrane region" description="Helical" evidence="6">
    <location>
        <begin position="231"/>
        <end position="257"/>
    </location>
</feature>
<dbReference type="RefSeq" id="WP_015717007.1">
    <property type="nucleotide sequence ID" value="NZ_PELQ01000082.1"/>
</dbReference>
<evidence type="ECO:0000256" key="5">
    <source>
        <dbReference type="ARBA" id="ARBA00023136"/>
    </source>
</evidence>
<dbReference type="InterPro" id="IPR001046">
    <property type="entry name" value="NRAMP_fam"/>
</dbReference>
<feature type="transmembrane region" description="Helical" evidence="6">
    <location>
        <begin position="277"/>
        <end position="303"/>
    </location>
</feature>
<keyword evidence="4 6" id="KW-1133">Transmembrane helix</keyword>
<gene>
    <name evidence="8" type="ORF">CSW25_06705</name>
    <name evidence="7" type="ORF">CSW37_12040</name>
</gene>
<comment type="subcellular location">
    <subcellularLocation>
        <location evidence="1">Membrane</location>
        <topology evidence="1">Multi-pass membrane protein</topology>
    </subcellularLocation>
</comment>
<evidence type="ECO:0000256" key="4">
    <source>
        <dbReference type="ARBA" id="ARBA00022989"/>
    </source>
</evidence>
<dbReference type="Proteomes" id="UP000288051">
    <property type="component" value="Unassembled WGS sequence"/>
</dbReference>
<dbReference type="EMBL" id="PEML01000199">
    <property type="protein sequence ID" value="RTI07187.1"/>
    <property type="molecule type" value="Genomic_DNA"/>
</dbReference>
<evidence type="ECO:0000313" key="8">
    <source>
        <dbReference type="EMBL" id="RTI07187.1"/>
    </source>
</evidence>
<dbReference type="GO" id="GO:0015086">
    <property type="term" value="F:cadmium ion transmembrane transporter activity"/>
    <property type="evidence" value="ECO:0007669"/>
    <property type="project" value="TreeGrafter"/>
</dbReference>
<dbReference type="Proteomes" id="UP000287962">
    <property type="component" value="Unassembled WGS sequence"/>
</dbReference>
<dbReference type="AlphaFoldDB" id="A0A430S980"/>
<feature type="transmembrane region" description="Helical" evidence="6">
    <location>
        <begin position="387"/>
        <end position="404"/>
    </location>
</feature>
<evidence type="ECO:0000256" key="6">
    <source>
        <dbReference type="SAM" id="Phobius"/>
    </source>
</evidence>
<evidence type="ECO:0000256" key="2">
    <source>
        <dbReference type="ARBA" id="ARBA00022448"/>
    </source>
</evidence>
<protein>
    <submittedName>
        <fullName evidence="7">Divalent metal cation transporter MntH</fullName>
    </submittedName>
</protein>
<dbReference type="NCBIfam" id="NF001923">
    <property type="entry name" value="PRK00701.1"/>
    <property type="match status" value="1"/>
</dbReference>
<dbReference type="PANTHER" id="PTHR11706:SF33">
    <property type="entry name" value="NATURAL RESISTANCE-ASSOCIATED MACROPHAGE PROTEIN 2"/>
    <property type="match status" value="1"/>
</dbReference>
<name>A0A430S980_THESC</name>
<dbReference type="NCBIfam" id="NF037982">
    <property type="entry name" value="Nramp_1"/>
    <property type="match status" value="1"/>
</dbReference>
<dbReference type="PANTHER" id="PTHR11706">
    <property type="entry name" value="SOLUTE CARRIER PROTEIN FAMILY 11 MEMBER"/>
    <property type="match status" value="1"/>
</dbReference>
<dbReference type="PRINTS" id="PR00447">
    <property type="entry name" value="NATRESASSCMP"/>
</dbReference>
<keyword evidence="5 6" id="KW-0472">Membrane</keyword>
<dbReference type="GO" id="GO:0005886">
    <property type="term" value="C:plasma membrane"/>
    <property type="evidence" value="ECO:0007669"/>
    <property type="project" value="TreeGrafter"/>
</dbReference>
<evidence type="ECO:0000313" key="9">
    <source>
        <dbReference type="Proteomes" id="UP000287962"/>
    </source>
</evidence>
<feature type="transmembrane region" description="Helical" evidence="6">
    <location>
        <begin position="90"/>
        <end position="112"/>
    </location>
</feature>
<dbReference type="GO" id="GO:0034755">
    <property type="term" value="P:iron ion transmembrane transport"/>
    <property type="evidence" value="ECO:0007669"/>
    <property type="project" value="TreeGrafter"/>
</dbReference>
<keyword evidence="3 6" id="KW-0812">Transmembrane</keyword>
<feature type="transmembrane region" description="Helical" evidence="6">
    <location>
        <begin position="190"/>
        <end position="210"/>
    </location>
</feature>
<keyword evidence="9" id="KW-1185">Reference proteome</keyword>
<dbReference type="NCBIfam" id="TIGR01197">
    <property type="entry name" value="nramp"/>
    <property type="match status" value="1"/>
</dbReference>
<organism evidence="7 10">
    <name type="scientific">Thermus scotoductus</name>
    <dbReference type="NCBI Taxonomy" id="37636"/>
    <lineage>
        <taxon>Bacteria</taxon>
        <taxon>Thermotogati</taxon>
        <taxon>Deinococcota</taxon>
        <taxon>Deinococci</taxon>
        <taxon>Thermales</taxon>
        <taxon>Thermaceae</taxon>
        <taxon>Thermus</taxon>
    </lineage>
</organism>
<keyword evidence="2" id="KW-0813">Transport</keyword>
<comment type="caution">
    <text evidence="7">The sequence shown here is derived from an EMBL/GenBank/DDBJ whole genome shotgun (WGS) entry which is preliminary data.</text>
</comment>
<feature type="transmembrane region" description="Helical" evidence="6">
    <location>
        <begin position="47"/>
        <end position="69"/>
    </location>
</feature>
<dbReference type="GO" id="GO:0005384">
    <property type="term" value="F:manganese ion transmembrane transporter activity"/>
    <property type="evidence" value="ECO:0007669"/>
    <property type="project" value="TreeGrafter"/>
</dbReference>
<evidence type="ECO:0000313" key="10">
    <source>
        <dbReference type="Proteomes" id="UP000288051"/>
    </source>
</evidence>